<accession>A0A1X1TSG0</accession>
<dbReference type="SUPFAM" id="SSF88659">
    <property type="entry name" value="Sigma3 and sigma4 domains of RNA polymerase sigma factors"/>
    <property type="match status" value="1"/>
</dbReference>
<organism evidence="8 9">
    <name type="scientific">Mycolicibacter engbaekii</name>
    <dbReference type="NCBI Taxonomy" id="188915"/>
    <lineage>
        <taxon>Bacteria</taxon>
        <taxon>Bacillati</taxon>
        <taxon>Actinomycetota</taxon>
        <taxon>Actinomycetes</taxon>
        <taxon>Mycobacteriales</taxon>
        <taxon>Mycobacteriaceae</taxon>
        <taxon>Mycolicibacter</taxon>
    </lineage>
</organism>
<keyword evidence="5" id="KW-0804">Transcription</keyword>
<feature type="domain" description="RNA polymerase sigma factor 70 region 4 type 2" evidence="7">
    <location>
        <begin position="128"/>
        <end position="180"/>
    </location>
</feature>
<dbReference type="EMBL" id="LQOT01000030">
    <property type="protein sequence ID" value="ORV47542.1"/>
    <property type="molecule type" value="Genomic_DNA"/>
</dbReference>
<evidence type="ECO:0000256" key="3">
    <source>
        <dbReference type="ARBA" id="ARBA00023082"/>
    </source>
</evidence>
<dbReference type="InterPro" id="IPR013324">
    <property type="entry name" value="RNA_pol_sigma_r3/r4-like"/>
</dbReference>
<evidence type="ECO:0000313" key="8">
    <source>
        <dbReference type="EMBL" id="ORV47542.1"/>
    </source>
</evidence>
<dbReference type="AlphaFoldDB" id="A0A1X1TSG0"/>
<dbReference type="GO" id="GO:0016987">
    <property type="term" value="F:sigma factor activity"/>
    <property type="evidence" value="ECO:0007669"/>
    <property type="project" value="UniProtKB-KW"/>
</dbReference>
<dbReference type="GO" id="GO:0006352">
    <property type="term" value="P:DNA-templated transcription initiation"/>
    <property type="evidence" value="ECO:0007669"/>
    <property type="project" value="InterPro"/>
</dbReference>
<comment type="similarity">
    <text evidence="1">Belongs to the sigma-70 factor family. ECF subfamily.</text>
</comment>
<dbReference type="InterPro" id="IPR013325">
    <property type="entry name" value="RNA_pol_sigma_r2"/>
</dbReference>
<dbReference type="InterPro" id="IPR007627">
    <property type="entry name" value="RNA_pol_sigma70_r2"/>
</dbReference>
<evidence type="ECO:0000256" key="4">
    <source>
        <dbReference type="ARBA" id="ARBA00023125"/>
    </source>
</evidence>
<dbReference type="Gene3D" id="1.10.1740.10">
    <property type="match status" value="1"/>
</dbReference>
<dbReference type="STRING" id="188915.AWC02_08685"/>
<evidence type="ECO:0000256" key="1">
    <source>
        <dbReference type="ARBA" id="ARBA00010641"/>
    </source>
</evidence>
<proteinExistence type="inferred from homology"/>
<dbReference type="PANTHER" id="PTHR43133:SF66">
    <property type="entry name" value="ECF RNA POLYMERASE SIGMA FACTOR SIGK"/>
    <property type="match status" value="1"/>
</dbReference>
<dbReference type="Gene3D" id="1.10.10.10">
    <property type="entry name" value="Winged helix-like DNA-binding domain superfamily/Winged helix DNA-binding domain"/>
    <property type="match status" value="1"/>
</dbReference>
<dbReference type="InterPro" id="IPR013249">
    <property type="entry name" value="RNA_pol_sigma70_r4_t2"/>
</dbReference>
<feature type="domain" description="RNA polymerase sigma-70 region 2" evidence="6">
    <location>
        <begin position="29"/>
        <end position="96"/>
    </location>
</feature>
<dbReference type="CDD" id="cd06171">
    <property type="entry name" value="Sigma70_r4"/>
    <property type="match status" value="1"/>
</dbReference>
<protein>
    <submittedName>
        <fullName evidence="8">RNA polymerase subunit sigma</fullName>
    </submittedName>
</protein>
<dbReference type="SUPFAM" id="SSF88946">
    <property type="entry name" value="Sigma2 domain of RNA polymerase sigma factors"/>
    <property type="match status" value="1"/>
</dbReference>
<keyword evidence="4" id="KW-0238">DNA-binding</keyword>
<dbReference type="Pfam" id="PF08281">
    <property type="entry name" value="Sigma70_r4_2"/>
    <property type="match status" value="1"/>
</dbReference>
<evidence type="ECO:0000259" key="7">
    <source>
        <dbReference type="Pfam" id="PF08281"/>
    </source>
</evidence>
<evidence type="ECO:0000313" key="9">
    <source>
        <dbReference type="Proteomes" id="UP000193465"/>
    </source>
</evidence>
<keyword evidence="9" id="KW-1185">Reference proteome</keyword>
<name>A0A1X1TSG0_9MYCO</name>
<sequence length="187" mass="20700">MNQPTTGASELDAVLHRVAAGSLADFALLYDRTAARVYGLVLRVLRDTGYSEETTQEVYLEVWRNAGKYDPAKGSALAWLLAMAHRRAVDRVRSERAAGQRESRYGAASADPPGDVVVDAVIVSDEQRRVVDCLGGLPEKQRQCVELAYYDGLTYGEVSRRLAVNPSTIKTRMQEALRRLRECLGMP</sequence>
<comment type="caution">
    <text evidence="8">The sequence shown here is derived from an EMBL/GenBank/DDBJ whole genome shotgun (WGS) entry which is preliminary data.</text>
</comment>
<dbReference type="NCBIfam" id="NF007228">
    <property type="entry name" value="PRK09646.1"/>
    <property type="match status" value="1"/>
</dbReference>
<dbReference type="NCBIfam" id="TIGR02937">
    <property type="entry name" value="sigma70-ECF"/>
    <property type="match status" value="1"/>
</dbReference>
<dbReference type="InterPro" id="IPR036388">
    <property type="entry name" value="WH-like_DNA-bd_sf"/>
</dbReference>
<dbReference type="Pfam" id="PF04542">
    <property type="entry name" value="Sigma70_r2"/>
    <property type="match status" value="1"/>
</dbReference>
<evidence type="ECO:0000259" key="6">
    <source>
        <dbReference type="Pfam" id="PF04542"/>
    </source>
</evidence>
<dbReference type="InterPro" id="IPR039425">
    <property type="entry name" value="RNA_pol_sigma-70-like"/>
</dbReference>
<dbReference type="GO" id="GO:0003677">
    <property type="term" value="F:DNA binding"/>
    <property type="evidence" value="ECO:0007669"/>
    <property type="project" value="UniProtKB-KW"/>
</dbReference>
<dbReference type="PANTHER" id="PTHR43133">
    <property type="entry name" value="RNA POLYMERASE ECF-TYPE SIGMA FACTO"/>
    <property type="match status" value="1"/>
</dbReference>
<gene>
    <name evidence="8" type="ORF">AWC02_08685</name>
</gene>
<reference evidence="8 9" key="1">
    <citation type="submission" date="2016-01" db="EMBL/GenBank/DDBJ databases">
        <title>The new phylogeny of the genus Mycobacterium.</title>
        <authorList>
            <person name="Tarcisio F."/>
            <person name="Conor M."/>
            <person name="Antonella G."/>
            <person name="Elisabetta G."/>
            <person name="Giulia F.S."/>
            <person name="Sara T."/>
            <person name="Anna F."/>
            <person name="Clotilde B."/>
            <person name="Roberto B."/>
            <person name="Veronica D.S."/>
            <person name="Fabio R."/>
            <person name="Monica P."/>
            <person name="Olivier J."/>
            <person name="Enrico T."/>
            <person name="Nicola S."/>
        </authorList>
    </citation>
    <scope>NUCLEOTIDE SEQUENCE [LARGE SCALE GENOMIC DNA]</scope>
    <source>
        <strain evidence="8 9">ATCC 27353</strain>
    </source>
</reference>
<evidence type="ECO:0000256" key="5">
    <source>
        <dbReference type="ARBA" id="ARBA00023163"/>
    </source>
</evidence>
<keyword evidence="2" id="KW-0805">Transcription regulation</keyword>
<evidence type="ECO:0000256" key="2">
    <source>
        <dbReference type="ARBA" id="ARBA00023015"/>
    </source>
</evidence>
<dbReference type="Proteomes" id="UP000193465">
    <property type="component" value="Unassembled WGS sequence"/>
</dbReference>
<dbReference type="InterPro" id="IPR014284">
    <property type="entry name" value="RNA_pol_sigma-70_dom"/>
</dbReference>
<keyword evidence="3" id="KW-0731">Sigma factor</keyword>